<keyword evidence="4 6" id="KW-0472">Membrane</keyword>
<feature type="transmembrane region" description="Helical" evidence="6">
    <location>
        <begin position="191"/>
        <end position="214"/>
    </location>
</feature>
<proteinExistence type="predicted"/>
<keyword evidence="2 6" id="KW-0812">Transmembrane</keyword>
<feature type="coiled-coil region" evidence="5">
    <location>
        <begin position="271"/>
        <end position="305"/>
    </location>
</feature>
<dbReference type="OrthoDB" id="9813518at2"/>
<dbReference type="Proteomes" id="UP000031623">
    <property type="component" value="Chromosome"/>
</dbReference>
<dbReference type="EMBL" id="AP014633">
    <property type="protein sequence ID" value="BAP55901.1"/>
    <property type="molecule type" value="Genomic_DNA"/>
</dbReference>
<dbReference type="HOGENOM" id="CLU_073832_0_0_6"/>
<keyword evidence="8" id="KW-1185">Reference proteome</keyword>
<organism evidence="7 8">
    <name type="scientific">Thioploca ingrica</name>
    <dbReference type="NCBI Taxonomy" id="40754"/>
    <lineage>
        <taxon>Bacteria</taxon>
        <taxon>Pseudomonadati</taxon>
        <taxon>Pseudomonadota</taxon>
        <taxon>Gammaproteobacteria</taxon>
        <taxon>Thiotrichales</taxon>
        <taxon>Thiotrichaceae</taxon>
        <taxon>Thioploca</taxon>
    </lineage>
</organism>
<dbReference type="AlphaFoldDB" id="A0A090BUY2"/>
<dbReference type="STRING" id="40754.THII_1604"/>
<evidence type="ECO:0000256" key="5">
    <source>
        <dbReference type="SAM" id="Coils"/>
    </source>
</evidence>
<evidence type="ECO:0000256" key="4">
    <source>
        <dbReference type="ARBA" id="ARBA00023136"/>
    </source>
</evidence>
<feature type="transmembrane region" description="Helical" evidence="6">
    <location>
        <begin position="160"/>
        <end position="179"/>
    </location>
</feature>
<evidence type="ECO:0000313" key="7">
    <source>
        <dbReference type="EMBL" id="BAP55901.1"/>
    </source>
</evidence>
<dbReference type="Gene3D" id="1.20.120.350">
    <property type="entry name" value="Voltage-gated potassium channels. Chain C"/>
    <property type="match status" value="1"/>
</dbReference>
<feature type="transmembrane region" description="Helical" evidence="6">
    <location>
        <begin position="7"/>
        <end position="34"/>
    </location>
</feature>
<accession>A0A090BUY2</accession>
<keyword evidence="5" id="KW-0175">Coiled coil</keyword>
<sequence length="305" mass="36712">MFKIYQFIEFLSAAIMFLVTLVFLTALAIVIQYIQIESGLERLLYTQPLIILLIVCWPVFFIERIIYLIFCQHTWKSYFWLVVITLLPPIRLATRRCNQPDFIWLLTWQLINSPLYTKLEKRFLLPILLLSLLMSPFWVTELFFPDKLNNHELLYHLVNLGNALIWELFVIEFIIMFSLAEKKLHYLKKHWLELSIIVLPMLALASILISRYALLRQLKLINPENLLKIERIRRILNIYRTRSVFNRIFRIFIVIDVVKRFYQHRNPQKYLAVLQEKLAQKEQEIAKIKQQIKQTEQLINKISHE</sequence>
<gene>
    <name evidence="7" type="ORF">THII_1604</name>
</gene>
<evidence type="ECO:0000256" key="1">
    <source>
        <dbReference type="ARBA" id="ARBA00004141"/>
    </source>
</evidence>
<evidence type="ECO:0000256" key="6">
    <source>
        <dbReference type="SAM" id="Phobius"/>
    </source>
</evidence>
<dbReference type="KEGG" id="tig:THII_1604"/>
<evidence type="ECO:0008006" key="9">
    <source>
        <dbReference type="Google" id="ProtNLM"/>
    </source>
</evidence>
<dbReference type="GO" id="GO:0016020">
    <property type="term" value="C:membrane"/>
    <property type="evidence" value="ECO:0007669"/>
    <property type="project" value="UniProtKB-SubCell"/>
</dbReference>
<evidence type="ECO:0000256" key="3">
    <source>
        <dbReference type="ARBA" id="ARBA00022989"/>
    </source>
</evidence>
<reference evidence="7 8" key="1">
    <citation type="journal article" date="2014" name="ISME J.">
        <title>Ecophysiology of Thioploca ingrica as revealed by the complete genome sequence supplemented with proteomic evidence.</title>
        <authorList>
            <person name="Kojima H."/>
            <person name="Ogura Y."/>
            <person name="Yamamoto N."/>
            <person name="Togashi T."/>
            <person name="Mori H."/>
            <person name="Watanabe T."/>
            <person name="Nemoto F."/>
            <person name="Kurokawa K."/>
            <person name="Hayashi T."/>
            <person name="Fukui M."/>
        </authorList>
    </citation>
    <scope>NUCLEOTIDE SEQUENCE [LARGE SCALE GENOMIC DNA]</scope>
</reference>
<evidence type="ECO:0000256" key="2">
    <source>
        <dbReference type="ARBA" id="ARBA00022692"/>
    </source>
</evidence>
<protein>
    <recommendedName>
        <fullName evidence="9">Potassium channel protein</fullName>
    </recommendedName>
</protein>
<feature type="transmembrane region" description="Helical" evidence="6">
    <location>
        <begin position="123"/>
        <end position="140"/>
    </location>
</feature>
<comment type="subcellular location">
    <subcellularLocation>
        <location evidence="1">Membrane</location>
        <topology evidence="1">Multi-pass membrane protein</topology>
    </subcellularLocation>
</comment>
<keyword evidence="3 6" id="KW-1133">Transmembrane helix</keyword>
<dbReference type="InterPro" id="IPR027359">
    <property type="entry name" value="Volt_channel_dom_sf"/>
</dbReference>
<name>A0A090BUY2_9GAMM</name>
<evidence type="ECO:0000313" key="8">
    <source>
        <dbReference type="Proteomes" id="UP000031623"/>
    </source>
</evidence>
<feature type="transmembrane region" description="Helical" evidence="6">
    <location>
        <begin position="49"/>
        <end position="70"/>
    </location>
</feature>